<dbReference type="AlphaFoldDB" id="A0A9D1RZR9"/>
<dbReference type="EMBL" id="DXFZ01000050">
    <property type="protein sequence ID" value="HIW95681.1"/>
    <property type="molecule type" value="Genomic_DNA"/>
</dbReference>
<protein>
    <submittedName>
        <fullName evidence="1">Uncharacterized protein</fullName>
    </submittedName>
</protein>
<organism evidence="1 2">
    <name type="scientific">Candidatus Corynebacterium gallistercoris</name>
    <dbReference type="NCBI Taxonomy" id="2838530"/>
    <lineage>
        <taxon>Bacteria</taxon>
        <taxon>Bacillati</taxon>
        <taxon>Actinomycetota</taxon>
        <taxon>Actinomycetes</taxon>
        <taxon>Mycobacteriales</taxon>
        <taxon>Corynebacteriaceae</taxon>
        <taxon>Corynebacterium</taxon>
    </lineage>
</organism>
<evidence type="ECO:0000313" key="1">
    <source>
        <dbReference type="EMBL" id="HIW95681.1"/>
    </source>
</evidence>
<proteinExistence type="predicted"/>
<name>A0A9D1RZR9_9CORY</name>
<reference evidence="1" key="1">
    <citation type="journal article" date="2021" name="PeerJ">
        <title>Extensive microbial diversity within the chicken gut microbiome revealed by metagenomics and culture.</title>
        <authorList>
            <person name="Gilroy R."/>
            <person name="Ravi A."/>
            <person name="Getino M."/>
            <person name="Pursley I."/>
            <person name="Horton D.L."/>
            <person name="Alikhan N.F."/>
            <person name="Baker D."/>
            <person name="Gharbi K."/>
            <person name="Hall N."/>
            <person name="Watson M."/>
            <person name="Adriaenssens E.M."/>
            <person name="Foster-Nyarko E."/>
            <person name="Jarju S."/>
            <person name="Secka A."/>
            <person name="Antonio M."/>
            <person name="Oren A."/>
            <person name="Chaudhuri R.R."/>
            <person name="La Ragione R."/>
            <person name="Hildebrand F."/>
            <person name="Pallen M.J."/>
        </authorList>
    </citation>
    <scope>NUCLEOTIDE SEQUENCE</scope>
    <source>
        <strain evidence="1">4376</strain>
    </source>
</reference>
<sequence>MSAPMPQSPQQKAEELARAVDELLARDVDAAEEAEVLEQAQRIVNEALGTGGQGA</sequence>
<dbReference type="Proteomes" id="UP000824189">
    <property type="component" value="Unassembled WGS sequence"/>
</dbReference>
<accession>A0A9D1RZR9</accession>
<evidence type="ECO:0000313" key="2">
    <source>
        <dbReference type="Proteomes" id="UP000824189"/>
    </source>
</evidence>
<gene>
    <name evidence="1" type="ORF">H9867_04255</name>
</gene>
<reference evidence="1" key="2">
    <citation type="submission" date="2021-04" db="EMBL/GenBank/DDBJ databases">
        <authorList>
            <person name="Gilroy R."/>
        </authorList>
    </citation>
    <scope>NUCLEOTIDE SEQUENCE</scope>
    <source>
        <strain evidence="1">4376</strain>
    </source>
</reference>
<comment type="caution">
    <text evidence="1">The sequence shown here is derived from an EMBL/GenBank/DDBJ whole genome shotgun (WGS) entry which is preliminary data.</text>
</comment>